<dbReference type="Proteomes" id="UP000715781">
    <property type="component" value="Unassembled WGS sequence"/>
</dbReference>
<comment type="caution">
    <text evidence="1">The sequence shown here is derived from an EMBL/GenBank/DDBJ whole genome shotgun (WGS) entry which is preliminary data.</text>
</comment>
<keyword evidence="1" id="KW-0645">Protease</keyword>
<dbReference type="PROSITE" id="PS00141">
    <property type="entry name" value="ASP_PROTEASE"/>
    <property type="match status" value="1"/>
</dbReference>
<dbReference type="InterPro" id="IPR021109">
    <property type="entry name" value="Peptidase_aspartic_dom_sf"/>
</dbReference>
<protein>
    <submittedName>
        <fullName evidence="1">Retroviral-like aspartic protease family protein</fullName>
    </submittedName>
</protein>
<accession>A0A951UIY2</accession>
<dbReference type="Gene3D" id="2.40.70.10">
    <property type="entry name" value="Acid Proteases"/>
    <property type="match status" value="1"/>
</dbReference>
<gene>
    <name evidence="1" type="ORF">KME32_29945</name>
</gene>
<name>A0A951UIY2_9NOST</name>
<evidence type="ECO:0000313" key="2">
    <source>
        <dbReference type="Proteomes" id="UP000715781"/>
    </source>
</evidence>
<keyword evidence="1" id="KW-0378">Hydrolase</keyword>
<dbReference type="Pfam" id="PF13975">
    <property type="entry name" value="gag-asp_proteas"/>
    <property type="match status" value="1"/>
</dbReference>
<dbReference type="SUPFAM" id="SSF50630">
    <property type="entry name" value="Acid proteases"/>
    <property type="match status" value="1"/>
</dbReference>
<dbReference type="GO" id="GO:0006508">
    <property type="term" value="P:proteolysis"/>
    <property type="evidence" value="ECO:0007669"/>
    <property type="project" value="UniProtKB-KW"/>
</dbReference>
<dbReference type="InterPro" id="IPR034122">
    <property type="entry name" value="Retropepsin-like_bacterial"/>
</dbReference>
<proteinExistence type="predicted"/>
<reference evidence="1" key="2">
    <citation type="journal article" date="2022" name="Microbiol. Resour. Announc.">
        <title>Metagenome Sequencing to Explore Phylogenomics of Terrestrial Cyanobacteria.</title>
        <authorList>
            <person name="Ward R.D."/>
            <person name="Stajich J.E."/>
            <person name="Johansen J.R."/>
            <person name="Huntemann M."/>
            <person name="Clum A."/>
            <person name="Foster B."/>
            <person name="Foster B."/>
            <person name="Roux S."/>
            <person name="Palaniappan K."/>
            <person name="Varghese N."/>
            <person name="Mukherjee S."/>
            <person name="Reddy T.B.K."/>
            <person name="Daum C."/>
            <person name="Copeland A."/>
            <person name="Chen I.A."/>
            <person name="Ivanova N.N."/>
            <person name="Kyrpides N.C."/>
            <person name="Shapiro N."/>
            <person name="Eloe-Fadrosh E.A."/>
            <person name="Pietrasiak N."/>
        </authorList>
    </citation>
    <scope>NUCLEOTIDE SEQUENCE</scope>
    <source>
        <strain evidence="1">JT2-VF2</strain>
    </source>
</reference>
<evidence type="ECO:0000313" key="1">
    <source>
        <dbReference type="EMBL" id="MBW4565233.1"/>
    </source>
</evidence>
<reference evidence="1" key="1">
    <citation type="submission" date="2021-05" db="EMBL/GenBank/DDBJ databases">
        <authorList>
            <person name="Pietrasiak N."/>
            <person name="Ward R."/>
            <person name="Stajich J.E."/>
            <person name="Kurbessoian T."/>
        </authorList>
    </citation>
    <scope>NUCLEOTIDE SEQUENCE</scope>
    <source>
        <strain evidence="1">JT2-VF2</strain>
    </source>
</reference>
<organism evidence="1 2">
    <name type="scientific">Mojavia pulchra JT2-VF2</name>
    <dbReference type="NCBI Taxonomy" id="287848"/>
    <lineage>
        <taxon>Bacteria</taxon>
        <taxon>Bacillati</taxon>
        <taxon>Cyanobacteriota</taxon>
        <taxon>Cyanophyceae</taxon>
        <taxon>Nostocales</taxon>
        <taxon>Nostocaceae</taxon>
    </lineage>
</organism>
<dbReference type="EMBL" id="JAHHHN010000033">
    <property type="protein sequence ID" value="MBW4565233.1"/>
    <property type="molecule type" value="Genomic_DNA"/>
</dbReference>
<sequence length="184" mass="19650">MKDTGKRGILTINSAVMAVMPTLISLVLLHPATAEDPGACFMVTSSGRTISLGKLCGIVTPESNVFRVPIKRRIGKTPVIAVTFNNQQTFEMILDTGASSTLIPLKIADALQLRATGTVQAEIADGTQVRFKTSRVQSIVVGGAVVNNLEVAVAPKAGIGLLGHDFFGDYDINILAKEVEFRRR</sequence>
<dbReference type="InterPro" id="IPR001969">
    <property type="entry name" value="Aspartic_peptidase_AS"/>
</dbReference>
<dbReference type="GO" id="GO:0004190">
    <property type="term" value="F:aspartic-type endopeptidase activity"/>
    <property type="evidence" value="ECO:0007669"/>
    <property type="project" value="InterPro"/>
</dbReference>
<dbReference type="AlphaFoldDB" id="A0A951UIY2"/>
<dbReference type="CDD" id="cd05483">
    <property type="entry name" value="retropepsin_like_bacteria"/>
    <property type="match status" value="1"/>
</dbReference>